<accession>A0AAD7FHR4</accession>
<evidence type="ECO:0000313" key="3">
    <source>
        <dbReference type="Proteomes" id="UP001221142"/>
    </source>
</evidence>
<dbReference type="Proteomes" id="UP001221142">
    <property type="component" value="Unassembled WGS sequence"/>
</dbReference>
<evidence type="ECO:0000313" key="2">
    <source>
        <dbReference type="EMBL" id="KAJ7619498.1"/>
    </source>
</evidence>
<proteinExistence type="predicted"/>
<protein>
    <recommendedName>
        <fullName evidence="4">Secreted protein</fullName>
    </recommendedName>
</protein>
<evidence type="ECO:0000256" key="1">
    <source>
        <dbReference type="SAM" id="SignalP"/>
    </source>
</evidence>
<sequence length="99" mass="11261">MTKWQARIVYMTLWFLRTGSLRATVDLVPSFEFARARETSRKITLLGRIRNMRDADASDASVPVGCRTPKLPGLSRLQPTQVPVLSSRRHEILPVESRP</sequence>
<evidence type="ECO:0008006" key="4">
    <source>
        <dbReference type="Google" id="ProtNLM"/>
    </source>
</evidence>
<keyword evidence="3" id="KW-1185">Reference proteome</keyword>
<dbReference type="AlphaFoldDB" id="A0AAD7FHR4"/>
<name>A0AAD7FHR4_9AGAR</name>
<keyword evidence="1" id="KW-0732">Signal</keyword>
<dbReference type="EMBL" id="JARKIF010000018">
    <property type="protein sequence ID" value="KAJ7619498.1"/>
    <property type="molecule type" value="Genomic_DNA"/>
</dbReference>
<feature type="signal peptide" evidence="1">
    <location>
        <begin position="1"/>
        <end position="23"/>
    </location>
</feature>
<organism evidence="2 3">
    <name type="scientific">Roridomyces roridus</name>
    <dbReference type="NCBI Taxonomy" id="1738132"/>
    <lineage>
        <taxon>Eukaryota</taxon>
        <taxon>Fungi</taxon>
        <taxon>Dikarya</taxon>
        <taxon>Basidiomycota</taxon>
        <taxon>Agaricomycotina</taxon>
        <taxon>Agaricomycetes</taxon>
        <taxon>Agaricomycetidae</taxon>
        <taxon>Agaricales</taxon>
        <taxon>Marasmiineae</taxon>
        <taxon>Mycenaceae</taxon>
        <taxon>Roridomyces</taxon>
    </lineage>
</organism>
<gene>
    <name evidence="2" type="ORF">FB45DRAFT_160337</name>
</gene>
<reference evidence="2" key="1">
    <citation type="submission" date="2023-03" db="EMBL/GenBank/DDBJ databases">
        <title>Massive genome expansion in bonnet fungi (Mycena s.s.) driven by repeated elements and novel gene families across ecological guilds.</title>
        <authorList>
            <consortium name="Lawrence Berkeley National Laboratory"/>
            <person name="Harder C.B."/>
            <person name="Miyauchi S."/>
            <person name="Viragh M."/>
            <person name="Kuo A."/>
            <person name="Thoen E."/>
            <person name="Andreopoulos B."/>
            <person name="Lu D."/>
            <person name="Skrede I."/>
            <person name="Drula E."/>
            <person name="Henrissat B."/>
            <person name="Morin E."/>
            <person name="Kohler A."/>
            <person name="Barry K."/>
            <person name="LaButti K."/>
            <person name="Morin E."/>
            <person name="Salamov A."/>
            <person name="Lipzen A."/>
            <person name="Mereny Z."/>
            <person name="Hegedus B."/>
            <person name="Baldrian P."/>
            <person name="Stursova M."/>
            <person name="Weitz H."/>
            <person name="Taylor A."/>
            <person name="Grigoriev I.V."/>
            <person name="Nagy L.G."/>
            <person name="Martin F."/>
            <person name="Kauserud H."/>
        </authorList>
    </citation>
    <scope>NUCLEOTIDE SEQUENCE</scope>
    <source>
        <strain evidence="2">9284</strain>
    </source>
</reference>
<comment type="caution">
    <text evidence="2">The sequence shown here is derived from an EMBL/GenBank/DDBJ whole genome shotgun (WGS) entry which is preliminary data.</text>
</comment>
<feature type="chain" id="PRO_5041994670" description="Secreted protein" evidence="1">
    <location>
        <begin position="24"/>
        <end position="99"/>
    </location>
</feature>